<dbReference type="RefSeq" id="WP_064063772.1">
    <property type="nucleotide sequence ID" value="NZ_LPZN01000017.1"/>
</dbReference>
<organism evidence="2 3">
    <name type="scientific">Rhodococcus gordoniae</name>
    <dbReference type="NCBI Taxonomy" id="223392"/>
    <lineage>
        <taxon>Bacteria</taxon>
        <taxon>Bacillati</taxon>
        <taxon>Actinomycetota</taxon>
        <taxon>Actinomycetes</taxon>
        <taxon>Mycobacteriales</taxon>
        <taxon>Nocardiaceae</taxon>
        <taxon>Rhodococcus</taxon>
    </lineage>
</organism>
<evidence type="ECO:0000313" key="2">
    <source>
        <dbReference type="EMBL" id="SUF09180.1"/>
    </source>
</evidence>
<dbReference type="Proteomes" id="UP000254569">
    <property type="component" value="Unassembled WGS sequence"/>
</dbReference>
<evidence type="ECO:0000256" key="1">
    <source>
        <dbReference type="SAM" id="Phobius"/>
    </source>
</evidence>
<keyword evidence="1" id="KW-1133">Transmembrane helix</keyword>
<accession>A0A379PNB9</accession>
<dbReference type="EMBL" id="UGVI01000002">
    <property type="protein sequence ID" value="SUF09180.1"/>
    <property type="molecule type" value="Genomic_DNA"/>
</dbReference>
<sequence length="139" mass="15241">MALRAIFESAFDITYLLTIFTLGVLILRGGPARRGELPAQLAGWTAIVLGFGDSFHLLARAWALNTTGVEAHHVSLGYGKLVTALTMTAFYVLVYLLILRRWPTARETRTEGTYRPLGPSPVMSIVVYTAAIVHVLLVL</sequence>
<keyword evidence="1" id="KW-0812">Transmembrane</keyword>
<reference evidence="2 3" key="1">
    <citation type="submission" date="2018-06" db="EMBL/GenBank/DDBJ databases">
        <authorList>
            <consortium name="Pathogen Informatics"/>
            <person name="Doyle S."/>
        </authorList>
    </citation>
    <scope>NUCLEOTIDE SEQUENCE [LARGE SCALE GENOMIC DNA]</scope>
    <source>
        <strain evidence="2 3">NCTC13296</strain>
    </source>
</reference>
<evidence type="ECO:0000313" key="3">
    <source>
        <dbReference type="Proteomes" id="UP000254569"/>
    </source>
</evidence>
<proteinExistence type="predicted"/>
<protein>
    <recommendedName>
        <fullName evidence="4">Integral membrane protein</fullName>
    </recommendedName>
</protein>
<feature type="transmembrane region" description="Helical" evidence="1">
    <location>
        <begin position="120"/>
        <end position="138"/>
    </location>
</feature>
<gene>
    <name evidence="2" type="ORF">NCTC13296_04377</name>
</gene>
<keyword evidence="3" id="KW-1185">Reference proteome</keyword>
<name>A0A379PNB9_9NOCA</name>
<dbReference type="AlphaFoldDB" id="A0A379PNB9"/>
<feature type="transmembrane region" description="Helical" evidence="1">
    <location>
        <begin position="6"/>
        <end position="27"/>
    </location>
</feature>
<feature type="transmembrane region" description="Helical" evidence="1">
    <location>
        <begin position="39"/>
        <end position="58"/>
    </location>
</feature>
<keyword evidence="1" id="KW-0472">Membrane</keyword>
<feature type="transmembrane region" description="Helical" evidence="1">
    <location>
        <begin position="78"/>
        <end position="99"/>
    </location>
</feature>
<evidence type="ECO:0008006" key="4">
    <source>
        <dbReference type="Google" id="ProtNLM"/>
    </source>
</evidence>